<gene>
    <name evidence="1" type="ORF">LIER_08981</name>
</gene>
<accession>A0AAV3PIC4</accession>
<comment type="caution">
    <text evidence="1">The sequence shown here is derived from an EMBL/GenBank/DDBJ whole genome shotgun (WGS) entry which is preliminary data.</text>
</comment>
<dbReference type="Proteomes" id="UP001454036">
    <property type="component" value="Unassembled WGS sequence"/>
</dbReference>
<evidence type="ECO:0000313" key="1">
    <source>
        <dbReference type="EMBL" id="GAA0149928.1"/>
    </source>
</evidence>
<name>A0AAV3PIC4_LITER</name>
<dbReference type="Gene3D" id="1.25.40.10">
    <property type="entry name" value="Tetratricopeptide repeat domain"/>
    <property type="match status" value="1"/>
</dbReference>
<reference evidence="1 2" key="1">
    <citation type="submission" date="2024-01" db="EMBL/GenBank/DDBJ databases">
        <title>The complete chloroplast genome sequence of Lithospermum erythrorhizon: insights into the phylogenetic relationship among Boraginaceae species and the maternal lineages of purple gromwells.</title>
        <authorList>
            <person name="Okada T."/>
            <person name="Watanabe K."/>
        </authorList>
    </citation>
    <scope>NUCLEOTIDE SEQUENCE [LARGE SCALE GENOMIC DNA]</scope>
</reference>
<keyword evidence="2" id="KW-1185">Reference proteome</keyword>
<dbReference type="AlphaFoldDB" id="A0AAV3PIC4"/>
<protein>
    <recommendedName>
        <fullName evidence="3">Pentatricopeptide repeat-containing protein</fullName>
    </recommendedName>
</protein>
<evidence type="ECO:0000313" key="2">
    <source>
        <dbReference type="Proteomes" id="UP001454036"/>
    </source>
</evidence>
<organism evidence="1 2">
    <name type="scientific">Lithospermum erythrorhizon</name>
    <name type="common">Purple gromwell</name>
    <name type="synonym">Lithospermum officinale var. erythrorhizon</name>
    <dbReference type="NCBI Taxonomy" id="34254"/>
    <lineage>
        <taxon>Eukaryota</taxon>
        <taxon>Viridiplantae</taxon>
        <taxon>Streptophyta</taxon>
        <taxon>Embryophyta</taxon>
        <taxon>Tracheophyta</taxon>
        <taxon>Spermatophyta</taxon>
        <taxon>Magnoliopsida</taxon>
        <taxon>eudicotyledons</taxon>
        <taxon>Gunneridae</taxon>
        <taxon>Pentapetalae</taxon>
        <taxon>asterids</taxon>
        <taxon>lamiids</taxon>
        <taxon>Boraginales</taxon>
        <taxon>Boraginaceae</taxon>
        <taxon>Boraginoideae</taxon>
        <taxon>Lithospermeae</taxon>
        <taxon>Lithospermum</taxon>
    </lineage>
</organism>
<dbReference type="EMBL" id="BAABME010001493">
    <property type="protein sequence ID" value="GAA0149928.1"/>
    <property type="molecule type" value="Genomic_DNA"/>
</dbReference>
<proteinExistence type="predicted"/>
<evidence type="ECO:0008006" key="3">
    <source>
        <dbReference type="Google" id="ProtNLM"/>
    </source>
</evidence>
<dbReference type="InterPro" id="IPR011990">
    <property type="entry name" value="TPR-like_helical_dom_sf"/>
</dbReference>
<sequence length="82" mass="9234">MMKHNVPPFELELYVDFCYQSVWSTKGFGSSESCALPCFVGDLRVARKVFDEMPDKSVVVWNEMISGYEQNGFAEGGSVLLE</sequence>